<keyword evidence="3" id="KW-1185">Reference proteome</keyword>
<feature type="compositionally biased region" description="Basic and acidic residues" evidence="1">
    <location>
        <begin position="41"/>
        <end position="51"/>
    </location>
</feature>
<accession>W9S0F8</accession>
<sequence>MVMGFSTFGGDFGGGFCVILMGRQAMEMKWKRFVGSGERGAWSKEKRRSFERPSQTRKKAVGPPRWKVWRSKGRIMKM</sequence>
<evidence type="ECO:0000313" key="3">
    <source>
        <dbReference type="Proteomes" id="UP000030645"/>
    </source>
</evidence>
<dbReference type="EMBL" id="KE344832">
    <property type="protein sequence ID" value="EXB81089.1"/>
    <property type="molecule type" value="Genomic_DNA"/>
</dbReference>
<evidence type="ECO:0000256" key="1">
    <source>
        <dbReference type="SAM" id="MobiDB-lite"/>
    </source>
</evidence>
<evidence type="ECO:0000313" key="2">
    <source>
        <dbReference type="EMBL" id="EXB81089.1"/>
    </source>
</evidence>
<feature type="region of interest" description="Disordered" evidence="1">
    <location>
        <begin position="39"/>
        <end position="64"/>
    </location>
</feature>
<name>W9S0F8_9ROSA</name>
<dbReference type="AlphaFoldDB" id="W9S0F8"/>
<organism evidence="2 3">
    <name type="scientific">Morus notabilis</name>
    <dbReference type="NCBI Taxonomy" id="981085"/>
    <lineage>
        <taxon>Eukaryota</taxon>
        <taxon>Viridiplantae</taxon>
        <taxon>Streptophyta</taxon>
        <taxon>Embryophyta</taxon>
        <taxon>Tracheophyta</taxon>
        <taxon>Spermatophyta</taxon>
        <taxon>Magnoliopsida</taxon>
        <taxon>eudicotyledons</taxon>
        <taxon>Gunneridae</taxon>
        <taxon>Pentapetalae</taxon>
        <taxon>rosids</taxon>
        <taxon>fabids</taxon>
        <taxon>Rosales</taxon>
        <taxon>Moraceae</taxon>
        <taxon>Moreae</taxon>
        <taxon>Morus</taxon>
    </lineage>
</organism>
<protein>
    <submittedName>
        <fullName evidence="2">Uncharacterized protein</fullName>
    </submittedName>
</protein>
<reference evidence="3" key="1">
    <citation type="submission" date="2013-01" db="EMBL/GenBank/DDBJ databases">
        <title>Draft Genome Sequence of a Mulberry Tree, Morus notabilis C.K. Schneid.</title>
        <authorList>
            <person name="He N."/>
            <person name="Zhao S."/>
        </authorList>
    </citation>
    <scope>NUCLEOTIDE SEQUENCE</scope>
</reference>
<dbReference type="Proteomes" id="UP000030645">
    <property type="component" value="Unassembled WGS sequence"/>
</dbReference>
<gene>
    <name evidence="2" type="ORF">L484_014021</name>
</gene>
<proteinExistence type="predicted"/>